<organism evidence="1 2">
    <name type="scientific">Loa loa</name>
    <name type="common">Eye worm</name>
    <name type="synonym">Filaria loa</name>
    <dbReference type="NCBI Taxonomy" id="7209"/>
    <lineage>
        <taxon>Eukaryota</taxon>
        <taxon>Metazoa</taxon>
        <taxon>Ecdysozoa</taxon>
        <taxon>Nematoda</taxon>
        <taxon>Chromadorea</taxon>
        <taxon>Rhabditida</taxon>
        <taxon>Spirurina</taxon>
        <taxon>Spiruromorpha</taxon>
        <taxon>Filarioidea</taxon>
        <taxon>Onchocercidae</taxon>
        <taxon>Loa</taxon>
    </lineage>
</organism>
<evidence type="ECO:0000313" key="2">
    <source>
        <dbReference type="WBParaSite" id="EN70_6974"/>
    </source>
</evidence>
<dbReference type="AlphaFoldDB" id="A0A1I7VW88"/>
<reference evidence="1" key="1">
    <citation type="submission" date="2012-04" db="EMBL/GenBank/DDBJ databases">
        <title>The Genome Sequence of Loa loa.</title>
        <authorList>
            <consortium name="The Broad Institute Genome Sequencing Platform"/>
            <consortium name="Broad Institute Genome Sequencing Center for Infectious Disease"/>
            <person name="Nutman T.B."/>
            <person name="Fink D.L."/>
            <person name="Russ C."/>
            <person name="Young S."/>
            <person name="Zeng Q."/>
            <person name="Gargeya S."/>
            <person name="Alvarado L."/>
            <person name="Berlin A."/>
            <person name="Chapman S.B."/>
            <person name="Chen Z."/>
            <person name="Freedman E."/>
            <person name="Gellesch M."/>
            <person name="Goldberg J."/>
            <person name="Griggs A."/>
            <person name="Gujja S."/>
            <person name="Heilman E.R."/>
            <person name="Heiman D."/>
            <person name="Howarth C."/>
            <person name="Mehta T."/>
            <person name="Neiman D."/>
            <person name="Pearson M."/>
            <person name="Roberts A."/>
            <person name="Saif S."/>
            <person name="Shea T."/>
            <person name="Shenoy N."/>
            <person name="Sisk P."/>
            <person name="Stolte C."/>
            <person name="Sykes S."/>
            <person name="White J."/>
            <person name="Yandava C."/>
            <person name="Haas B."/>
            <person name="Henn M.R."/>
            <person name="Nusbaum C."/>
            <person name="Birren B."/>
        </authorList>
    </citation>
    <scope>NUCLEOTIDE SEQUENCE [LARGE SCALE GENOMIC DNA]</scope>
</reference>
<gene>
    <name evidence="2" type="primary">LOAG_00987</name>
</gene>
<reference evidence="2" key="2">
    <citation type="submission" date="2016-11" db="UniProtKB">
        <authorList>
            <consortium name="WormBaseParasite"/>
        </authorList>
    </citation>
    <scope>IDENTIFICATION</scope>
</reference>
<accession>A0A1I7VW88</accession>
<proteinExistence type="predicted"/>
<protein>
    <submittedName>
        <fullName evidence="2">Uncharacterized protein</fullName>
    </submittedName>
</protein>
<name>A0A1I7VW88_LOALO</name>
<evidence type="ECO:0000313" key="1">
    <source>
        <dbReference type="Proteomes" id="UP000095285"/>
    </source>
</evidence>
<dbReference type="WBParaSite" id="EN70_6974">
    <property type="protein sequence ID" value="EN70_6974"/>
    <property type="gene ID" value="EN70_6974"/>
</dbReference>
<dbReference type="InParanoid" id="A0A1I7VW88"/>
<dbReference type="Proteomes" id="UP000095285">
    <property type="component" value="Unassembled WGS sequence"/>
</dbReference>
<sequence>MSREMSTNATSKAKLDDKIKGIDLTPSAKKRISQQYEVQEKNYRRKKLNFGTLEPINEKWLENIQEFVTLQKRKKCEECRRKNARMNILSRTDAKFRGKGKYKE</sequence>
<keyword evidence="1" id="KW-1185">Reference proteome</keyword>